<keyword evidence="1" id="KW-0862">Zinc</keyword>
<evidence type="ECO:0000259" key="5">
    <source>
        <dbReference type="PROSITE" id="PS50188"/>
    </source>
</evidence>
<accession>A0AAV7ZEX1</accession>
<dbReference type="SMART" id="SM00336">
    <property type="entry name" value="BBOX"/>
    <property type="match status" value="2"/>
</dbReference>
<dbReference type="AlphaFoldDB" id="A0AAV7ZEX1"/>
<dbReference type="InterPro" id="IPR013320">
    <property type="entry name" value="ConA-like_dom_sf"/>
</dbReference>
<keyword evidence="2" id="KW-0175">Coiled coil</keyword>
<dbReference type="PROSITE" id="PS50119">
    <property type="entry name" value="ZF_BBOX"/>
    <property type="match status" value="2"/>
</dbReference>
<gene>
    <name evidence="6" type="ORF">M0812_15815</name>
</gene>
<feature type="compositionally biased region" description="Basic and acidic residues" evidence="3">
    <location>
        <begin position="469"/>
        <end position="516"/>
    </location>
</feature>
<proteinExistence type="predicted"/>
<dbReference type="InterPro" id="IPR043136">
    <property type="entry name" value="B30.2/SPRY_sf"/>
</dbReference>
<dbReference type="InterPro" id="IPR003877">
    <property type="entry name" value="SPRY_dom"/>
</dbReference>
<dbReference type="SMART" id="SM00449">
    <property type="entry name" value="SPRY"/>
    <property type="match status" value="1"/>
</dbReference>
<dbReference type="Gene3D" id="2.60.120.920">
    <property type="match status" value="1"/>
</dbReference>
<protein>
    <submittedName>
        <fullName evidence="6">Ran-binding protein 9/10</fullName>
    </submittedName>
</protein>
<dbReference type="InterPro" id="IPR050618">
    <property type="entry name" value="Ubq-SigPath_Reg"/>
</dbReference>
<dbReference type="SUPFAM" id="SSF49899">
    <property type="entry name" value="Concanavalin A-like lectins/glucanases"/>
    <property type="match status" value="1"/>
</dbReference>
<dbReference type="CDD" id="cd19756">
    <property type="entry name" value="Bbox2"/>
    <property type="match status" value="1"/>
</dbReference>
<evidence type="ECO:0000256" key="3">
    <source>
        <dbReference type="SAM" id="MobiDB-lite"/>
    </source>
</evidence>
<feature type="domain" description="B box-type" evidence="4">
    <location>
        <begin position="86"/>
        <end position="127"/>
    </location>
</feature>
<dbReference type="EMBL" id="JANTQA010000032">
    <property type="protein sequence ID" value="KAJ3439775.1"/>
    <property type="molecule type" value="Genomic_DNA"/>
</dbReference>
<feature type="coiled-coil region" evidence="2">
    <location>
        <begin position="158"/>
        <end position="207"/>
    </location>
</feature>
<organism evidence="6 7">
    <name type="scientific">Anaeramoeba flamelloides</name>
    <dbReference type="NCBI Taxonomy" id="1746091"/>
    <lineage>
        <taxon>Eukaryota</taxon>
        <taxon>Metamonada</taxon>
        <taxon>Anaeramoebidae</taxon>
        <taxon>Anaeramoeba</taxon>
    </lineage>
</organism>
<evidence type="ECO:0000256" key="1">
    <source>
        <dbReference type="PROSITE-ProRule" id="PRU00024"/>
    </source>
</evidence>
<dbReference type="InterPro" id="IPR000315">
    <property type="entry name" value="Znf_B-box"/>
</dbReference>
<evidence type="ECO:0000313" key="6">
    <source>
        <dbReference type="EMBL" id="KAJ3439775.1"/>
    </source>
</evidence>
<sequence length="722" mass="83696">MYFPTDFAIPEKKPKESNNEGLTKEDLVLCSNCGNKQTPASINCIDCNKSYCQLCDNVIHSITVFSNHTRNQINKVKREENAEEKQIQHFCEVHEESLVTLYCPECEKLICLDCLVESHQKHGVIKPEKACELYFQPKEMIEACELIKNSSNLMNENHEILLKEKNNLTKQKKEAYAKITQKSKILYQEVENKIKSLRAEVDNKIDVQIINIDKKIVTLEKNKKIEKNIKTNISNIKKAIQNSDHTHWIKNALNIKRLAKISSKKIELPTIEKQYFQDDLDITTSLNSIKKITILNNNATKKENIELISSKNEKIKIKFNLLDKNDKEIEREEGEIKGIEKEDMGKRSISQTITEELKKNQSKWAEKEKHQQKKGGEKEGGGEKEKGVKKVELLTPSEFVFVARSSLIRNLFLEIDNEIEMHDVQKKRRYGDTVRLKMKFLASSNIKTYLSEIDLVAIMERERRKKQKENKNKNEINNEKQKEKGKGKEKENKIEKEKEKEKEKEIDGNQDEKKYDGSLTLHKRGPKKIINVYDILDNFKIAFFYPEMNYDSKQKIITFNGTYDHPITIKSKKLLSPNILNYFLYFEVKLLEMSENTAFGVGAVPYNHLLMGMPGWRDSIGYHSDDGKCFINDGFGDKYGPLFNINDIVGLAINFKDKYAFYTLNGQKLNVVGKGNKLFQNFIAPAFGWNHGSVKFQINLGSSPFAYDIENDKNIKKRSFFF</sequence>
<feature type="domain" description="B box-type" evidence="4">
    <location>
        <begin position="25"/>
        <end position="73"/>
    </location>
</feature>
<dbReference type="PROSITE" id="PS50188">
    <property type="entry name" value="B302_SPRY"/>
    <property type="match status" value="1"/>
</dbReference>
<feature type="region of interest" description="Disordered" evidence="3">
    <location>
        <begin position="464"/>
        <end position="518"/>
    </location>
</feature>
<dbReference type="SUPFAM" id="SSF57845">
    <property type="entry name" value="B-box zinc-binding domain"/>
    <property type="match status" value="1"/>
</dbReference>
<dbReference type="InterPro" id="IPR044736">
    <property type="entry name" value="Gid1/RanBPM/SPLA_SPRY"/>
</dbReference>
<feature type="region of interest" description="Disordered" evidence="3">
    <location>
        <begin position="359"/>
        <end position="387"/>
    </location>
</feature>
<evidence type="ECO:0000259" key="4">
    <source>
        <dbReference type="PROSITE" id="PS50119"/>
    </source>
</evidence>
<dbReference type="Pfam" id="PF00622">
    <property type="entry name" value="SPRY"/>
    <property type="match status" value="1"/>
</dbReference>
<evidence type="ECO:0000256" key="2">
    <source>
        <dbReference type="SAM" id="Coils"/>
    </source>
</evidence>
<keyword evidence="1" id="KW-0479">Metal-binding</keyword>
<feature type="domain" description="B30.2/SPRY" evidence="5">
    <location>
        <begin position="517"/>
        <end position="705"/>
    </location>
</feature>
<dbReference type="CDD" id="cd19757">
    <property type="entry name" value="Bbox1"/>
    <property type="match status" value="1"/>
</dbReference>
<comment type="caution">
    <text evidence="6">The sequence shown here is derived from an EMBL/GenBank/DDBJ whole genome shotgun (WGS) entry which is preliminary data.</text>
</comment>
<dbReference type="PANTHER" id="PTHR12864">
    <property type="entry name" value="RAN BINDING PROTEIN 9-RELATED"/>
    <property type="match status" value="1"/>
</dbReference>
<dbReference type="Pfam" id="PF00643">
    <property type="entry name" value="zf-B_box"/>
    <property type="match status" value="1"/>
</dbReference>
<keyword evidence="1" id="KW-0863">Zinc-finger</keyword>
<name>A0AAV7ZEX1_9EUKA</name>
<evidence type="ECO:0000313" key="7">
    <source>
        <dbReference type="Proteomes" id="UP001146793"/>
    </source>
</evidence>
<dbReference type="Gene3D" id="3.30.160.60">
    <property type="entry name" value="Classic Zinc Finger"/>
    <property type="match status" value="1"/>
</dbReference>
<dbReference type="GO" id="GO:0008270">
    <property type="term" value="F:zinc ion binding"/>
    <property type="evidence" value="ECO:0007669"/>
    <property type="project" value="UniProtKB-KW"/>
</dbReference>
<feature type="region of interest" description="Disordered" evidence="3">
    <location>
        <begin position="1"/>
        <end position="20"/>
    </location>
</feature>
<reference evidence="6" key="1">
    <citation type="submission" date="2022-08" db="EMBL/GenBank/DDBJ databases">
        <title>Novel sulphate-reducing endosymbionts in the free-living metamonad Anaeramoeba.</title>
        <authorList>
            <person name="Jerlstrom-Hultqvist J."/>
            <person name="Cepicka I."/>
            <person name="Gallot-Lavallee L."/>
            <person name="Salas-Leiva D."/>
            <person name="Curtis B.A."/>
            <person name="Zahonova K."/>
            <person name="Pipaliya S."/>
            <person name="Dacks J."/>
            <person name="Roger A.J."/>
        </authorList>
    </citation>
    <scope>NUCLEOTIDE SEQUENCE</scope>
    <source>
        <strain evidence="6">Busselton2</strain>
    </source>
</reference>
<dbReference type="CDD" id="cd12885">
    <property type="entry name" value="SPRY_RanBP_like"/>
    <property type="match status" value="1"/>
</dbReference>
<dbReference type="InterPro" id="IPR001870">
    <property type="entry name" value="B30.2/SPRY"/>
</dbReference>
<feature type="compositionally biased region" description="Basic and acidic residues" evidence="3">
    <location>
        <begin position="9"/>
        <end position="20"/>
    </location>
</feature>
<dbReference type="Proteomes" id="UP001146793">
    <property type="component" value="Unassembled WGS sequence"/>
</dbReference>